<protein>
    <recommendedName>
        <fullName evidence="5">RMT2 domain-containing protein</fullName>
    </recommendedName>
</protein>
<accession>A0A5C3QRA0</accession>
<dbReference type="InterPro" id="IPR026480">
    <property type="entry name" value="RMT2_dom"/>
</dbReference>
<keyword evidence="3" id="KW-0949">S-adenosyl-L-methionine</keyword>
<evidence type="ECO:0000256" key="1">
    <source>
        <dbReference type="ARBA" id="ARBA00022603"/>
    </source>
</evidence>
<feature type="domain" description="RMT2" evidence="5">
    <location>
        <begin position="132"/>
        <end position="373"/>
    </location>
</feature>
<dbReference type="Gene3D" id="1.25.40.20">
    <property type="entry name" value="Ankyrin repeat-containing domain"/>
    <property type="match status" value="1"/>
</dbReference>
<dbReference type="InterPro" id="IPR002110">
    <property type="entry name" value="Ankyrin_rpt"/>
</dbReference>
<dbReference type="InterPro" id="IPR051038">
    <property type="entry name" value="RMT2/GAMT_Mtase"/>
</dbReference>
<proteinExistence type="predicted"/>
<name>A0A5C3QRA0_9AGAR</name>
<keyword evidence="4" id="KW-0040">ANK repeat</keyword>
<dbReference type="PROSITE" id="PS50088">
    <property type="entry name" value="ANK_REPEAT"/>
    <property type="match status" value="1"/>
</dbReference>
<dbReference type="PANTHER" id="PTHR32379">
    <property type="entry name" value="GUANIDINOACETATE N-METHYLTRANSFERASE"/>
    <property type="match status" value="1"/>
</dbReference>
<dbReference type="InterPro" id="IPR036770">
    <property type="entry name" value="Ankyrin_rpt-contain_sf"/>
</dbReference>
<dbReference type="GO" id="GO:0032259">
    <property type="term" value="P:methylation"/>
    <property type="evidence" value="ECO:0007669"/>
    <property type="project" value="UniProtKB-KW"/>
</dbReference>
<evidence type="ECO:0000313" key="6">
    <source>
        <dbReference type="EMBL" id="TFL04392.1"/>
    </source>
</evidence>
<dbReference type="InterPro" id="IPR029063">
    <property type="entry name" value="SAM-dependent_MTases_sf"/>
</dbReference>
<dbReference type="OrthoDB" id="19014at2759"/>
<gene>
    <name evidence="6" type="ORF">BDV98DRAFT_524447</name>
</gene>
<dbReference type="PROSITE" id="PS50297">
    <property type="entry name" value="ANK_REP_REGION"/>
    <property type="match status" value="1"/>
</dbReference>
<dbReference type="GO" id="GO:0005634">
    <property type="term" value="C:nucleus"/>
    <property type="evidence" value="ECO:0007669"/>
    <property type="project" value="TreeGrafter"/>
</dbReference>
<keyword evidence="2" id="KW-0808">Transferase</keyword>
<dbReference type="PANTHER" id="PTHR32379:SF1">
    <property type="entry name" value="GUANIDINOACETATE N-METHYLTRANSFERASE"/>
    <property type="match status" value="1"/>
</dbReference>
<dbReference type="EMBL" id="ML178818">
    <property type="protein sequence ID" value="TFL04392.1"/>
    <property type="molecule type" value="Genomic_DNA"/>
</dbReference>
<sequence length="373" mass="41733">MEISPALELGKRLIRSILDFDSLDSINQLINAESAPLWYQDPEEGGISALHAAAFAENFELVKLLITKGAMWNAIDSLNNTAADIALSMNNAKIYEHVRNAGIRSEMLLTLLSTKSSLNDTESTMILKSEDDTAAGSSDEYLSSKLTFKTDEYGQDICVVNAGEDEVGVMMGWEKEIMEETVRRLTEDHDNLQEGLKVLNIGFGLGIIDSLFQALDTPPSLHVIIEAHPDVLAHMRIQGWYDKSNVRIVEGKWQDVMSSEDVAGVGGFDVVYTDTFSEDYMALKEFFDLVPDLLSGPESRFSFFNGLGATNLTFYDVYTRLSDLHLSDVGLEVGWSDVDNPLNDERRKERWGKTREYFTAPVYRLPIARMALM</sequence>
<dbReference type="Gene3D" id="3.40.50.150">
    <property type="entry name" value="Vaccinia Virus protein VP39"/>
    <property type="match status" value="1"/>
</dbReference>
<dbReference type="SUPFAM" id="SSF53335">
    <property type="entry name" value="S-adenosyl-L-methionine-dependent methyltransferases"/>
    <property type="match status" value="1"/>
</dbReference>
<dbReference type="Pfam" id="PF12796">
    <property type="entry name" value="Ank_2"/>
    <property type="match status" value="1"/>
</dbReference>
<evidence type="ECO:0000256" key="2">
    <source>
        <dbReference type="ARBA" id="ARBA00022679"/>
    </source>
</evidence>
<evidence type="ECO:0000256" key="4">
    <source>
        <dbReference type="PROSITE-ProRule" id="PRU00023"/>
    </source>
</evidence>
<dbReference type="SUPFAM" id="SSF48403">
    <property type="entry name" value="Ankyrin repeat"/>
    <property type="match status" value="1"/>
</dbReference>
<keyword evidence="1" id="KW-0489">Methyltransferase</keyword>
<dbReference type="AlphaFoldDB" id="A0A5C3QRA0"/>
<dbReference type="PROSITE" id="PS51559">
    <property type="entry name" value="SAM_RMT2"/>
    <property type="match status" value="1"/>
</dbReference>
<dbReference type="GO" id="GO:0019702">
    <property type="term" value="F:protein arginine N5-methyltransferase activity"/>
    <property type="evidence" value="ECO:0007669"/>
    <property type="project" value="TreeGrafter"/>
</dbReference>
<evidence type="ECO:0000313" key="7">
    <source>
        <dbReference type="Proteomes" id="UP000305067"/>
    </source>
</evidence>
<keyword evidence="7" id="KW-1185">Reference proteome</keyword>
<evidence type="ECO:0000256" key="3">
    <source>
        <dbReference type="ARBA" id="ARBA00022691"/>
    </source>
</evidence>
<organism evidence="6 7">
    <name type="scientific">Pterulicium gracile</name>
    <dbReference type="NCBI Taxonomy" id="1884261"/>
    <lineage>
        <taxon>Eukaryota</taxon>
        <taxon>Fungi</taxon>
        <taxon>Dikarya</taxon>
        <taxon>Basidiomycota</taxon>
        <taxon>Agaricomycotina</taxon>
        <taxon>Agaricomycetes</taxon>
        <taxon>Agaricomycetidae</taxon>
        <taxon>Agaricales</taxon>
        <taxon>Pleurotineae</taxon>
        <taxon>Pterulaceae</taxon>
        <taxon>Pterulicium</taxon>
    </lineage>
</organism>
<reference evidence="6 7" key="1">
    <citation type="journal article" date="2019" name="Nat. Ecol. Evol.">
        <title>Megaphylogeny resolves global patterns of mushroom evolution.</title>
        <authorList>
            <person name="Varga T."/>
            <person name="Krizsan K."/>
            <person name="Foldi C."/>
            <person name="Dima B."/>
            <person name="Sanchez-Garcia M."/>
            <person name="Sanchez-Ramirez S."/>
            <person name="Szollosi G.J."/>
            <person name="Szarkandi J.G."/>
            <person name="Papp V."/>
            <person name="Albert L."/>
            <person name="Andreopoulos W."/>
            <person name="Angelini C."/>
            <person name="Antonin V."/>
            <person name="Barry K.W."/>
            <person name="Bougher N.L."/>
            <person name="Buchanan P."/>
            <person name="Buyck B."/>
            <person name="Bense V."/>
            <person name="Catcheside P."/>
            <person name="Chovatia M."/>
            <person name="Cooper J."/>
            <person name="Damon W."/>
            <person name="Desjardin D."/>
            <person name="Finy P."/>
            <person name="Geml J."/>
            <person name="Haridas S."/>
            <person name="Hughes K."/>
            <person name="Justo A."/>
            <person name="Karasinski D."/>
            <person name="Kautmanova I."/>
            <person name="Kiss B."/>
            <person name="Kocsube S."/>
            <person name="Kotiranta H."/>
            <person name="LaButti K.M."/>
            <person name="Lechner B.E."/>
            <person name="Liimatainen K."/>
            <person name="Lipzen A."/>
            <person name="Lukacs Z."/>
            <person name="Mihaltcheva S."/>
            <person name="Morgado L.N."/>
            <person name="Niskanen T."/>
            <person name="Noordeloos M.E."/>
            <person name="Ohm R.A."/>
            <person name="Ortiz-Santana B."/>
            <person name="Ovrebo C."/>
            <person name="Racz N."/>
            <person name="Riley R."/>
            <person name="Savchenko A."/>
            <person name="Shiryaev A."/>
            <person name="Soop K."/>
            <person name="Spirin V."/>
            <person name="Szebenyi C."/>
            <person name="Tomsovsky M."/>
            <person name="Tulloss R.E."/>
            <person name="Uehling J."/>
            <person name="Grigoriev I.V."/>
            <person name="Vagvolgyi C."/>
            <person name="Papp T."/>
            <person name="Martin F.M."/>
            <person name="Miettinen O."/>
            <person name="Hibbett D.S."/>
            <person name="Nagy L.G."/>
        </authorList>
    </citation>
    <scope>NUCLEOTIDE SEQUENCE [LARGE SCALE GENOMIC DNA]</scope>
    <source>
        <strain evidence="6 7">CBS 309.79</strain>
    </source>
</reference>
<dbReference type="GO" id="GO:0005737">
    <property type="term" value="C:cytoplasm"/>
    <property type="evidence" value="ECO:0007669"/>
    <property type="project" value="TreeGrafter"/>
</dbReference>
<dbReference type="STRING" id="1884261.A0A5C3QRA0"/>
<evidence type="ECO:0000259" key="5">
    <source>
        <dbReference type="PROSITE" id="PS51559"/>
    </source>
</evidence>
<dbReference type="Proteomes" id="UP000305067">
    <property type="component" value="Unassembled WGS sequence"/>
</dbReference>
<feature type="repeat" description="ANK" evidence="4">
    <location>
        <begin position="45"/>
        <end position="77"/>
    </location>
</feature>